<comment type="caution">
    <text evidence="2">The sequence shown here is derived from an EMBL/GenBank/DDBJ whole genome shotgun (WGS) entry which is preliminary data.</text>
</comment>
<gene>
    <name evidence="2" type="ORF">ACFPIB_01230</name>
</gene>
<dbReference type="Gene3D" id="2.50.20.10">
    <property type="entry name" value="Lipoprotein localisation LolA/LolB/LppX"/>
    <property type="match status" value="1"/>
</dbReference>
<dbReference type="Pfam" id="PF14125">
    <property type="entry name" value="DUF4292"/>
    <property type="match status" value="1"/>
</dbReference>
<protein>
    <submittedName>
        <fullName evidence="2">DUF4292 domain-containing protein</fullName>
    </submittedName>
</protein>
<name>A0ABW0E880_9BACT</name>
<accession>A0ABW0E880</accession>
<evidence type="ECO:0000313" key="3">
    <source>
        <dbReference type="Proteomes" id="UP001596161"/>
    </source>
</evidence>
<feature type="signal peptide" evidence="1">
    <location>
        <begin position="1"/>
        <end position="21"/>
    </location>
</feature>
<reference evidence="3" key="1">
    <citation type="journal article" date="2019" name="Int. J. Syst. Evol. Microbiol.">
        <title>The Global Catalogue of Microorganisms (GCM) 10K type strain sequencing project: providing services to taxonomists for standard genome sequencing and annotation.</title>
        <authorList>
            <consortium name="The Broad Institute Genomics Platform"/>
            <consortium name="The Broad Institute Genome Sequencing Center for Infectious Disease"/>
            <person name="Wu L."/>
            <person name="Ma J."/>
        </authorList>
    </citation>
    <scope>NUCLEOTIDE SEQUENCE [LARGE SCALE GENOMIC DNA]</scope>
    <source>
        <strain evidence="3">KACC 12602</strain>
    </source>
</reference>
<proteinExistence type="predicted"/>
<evidence type="ECO:0000313" key="2">
    <source>
        <dbReference type="EMBL" id="MFC5269211.1"/>
    </source>
</evidence>
<dbReference type="InterPro" id="IPR025634">
    <property type="entry name" value="DUF4292"/>
</dbReference>
<keyword evidence="1" id="KW-0732">Signal</keyword>
<dbReference type="RefSeq" id="WP_378015592.1">
    <property type="nucleotide sequence ID" value="NZ_JBHSKT010000001.1"/>
</dbReference>
<keyword evidence="3" id="KW-1185">Reference proteome</keyword>
<dbReference type="Proteomes" id="UP001596161">
    <property type="component" value="Unassembled WGS sequence"/>
</dbReference>
<feature type="chain" id="PRO_5045417459" evidence="1">
    <location>
        <begin position="22"/>
        <end position="258"/>
    </location>
</feature>
<sequence length="258" mass="28681">MNRRKALFLAISIAFLGSACKKETVPVTSATAAPVPNVTVNVVNTEFTTFSAKGRMQLEKPDEKIGSAVTIRIKKDSVIWISIVPALGIEAARARITPDTIQILNRLQREYIAGNFSMLQKKYNIAASFDMLQAMLLGNYLPGEPGTIKEIKGGEMQQIQQLRNNLLINQFLDVEMRKLKSMQVIDEKTGDAIVATYNEFETQGTNLFPTAALVLLQRASNPDPNSKAASVAIKYNKYSFNEPDMQFPFSVPADYQRK</sequence>
<evidence type="ECO:0000256" key="1">
    <source>
        <dbReference type="SAM" id="SignalP"/>
    </source>
</evidence>
<dbReference type="PROSITE" id="PS51257">
    <property type="entry name" value="PROKAR_LIPOPROTEIN"/>
    <property type="match status" value="1"/>
</dbReference>
<organism evidence="2 3">
    <name type="scientific">Adhaeribacter terreus</name>
    <dbReference type="NCBI Taxonomy" id="529703"/>
    <lineage>
        <taxon>Bacteria</taxon>
        <taxon>Pseudomonadati</taxon>
        <taxon>Bacteroidota</taxon>
        <taxon>Cytophagia</taxon>
        <taxon>Cytophagales</taxon>
        <taxon>Hymenobacteraceae</taxon>
        <taxon>Adhaeribacter</taxon>
    </lineage>
</organism>
<dbReference type="EMBL" id="JBHSKT010000001">
    <property type="protein sequence ID" value="MFC5269211.1"/>
    <property type="molecule type" value="Genomic_DNA"/>
</dbReference>